<organism evidence="1 2">
    <name type="scientific">Rhodococcus ruber</name>
    <dbReference type="NCBI Taxonomy" id="1830"/>
    <lineage>
        <taxon>Bacteria</taxon>
        <taxon>Bacillati</taxon>
        <taxon>Actinomycetota</taxon>
        <taxon>Actinomycetes</taxon>
        <taxon>Mycobacteriales</taxon>
        <taxon>Nocardiaceae</taxon>
        <taxon>Rhodococcus</taxon>
    </lineage>
</organism>
<evidence type="ECO:0000313" key="2">
    <source>
        <dbReference type="Proteomes" id="UP000042997"/>
    </source>
</evidence>
<dbReference type="AlphaFoldDB" id="A0A098BFS8"/>
<dbReference type="OrthoDB" id="4566180at2"/>
<name>A0A098BFS8_9NOCA</name>
<evidence type="ECO:0000313" key="1">
    <source>
        <dbReference type="EMBL" id="CDZ87603.1"/>
    </source>
</evidence>
<accession>A0A098BFS8</accession>
<reference evidence="1 2" key="1">
    <citation type="journal article" date="2014" name="Genome Announc.">
        <title>Draft Genome Sequence of Propane- and Butane-Oxidizing Actinobacterium Rhodococcus ruber IEGM 231.</title>
        <authorList>
            <person name="Ivshina I.B."/>
            <person name="Kuyukina M.S."/>
            <person name="Krivoruchko A.V."/>
            <person name="Barbe V."/>
            <person name="Fischer C."/>
        </authorList>
    </citation>
    <scope>NUCLEOTIDE SEQUENCE [LARGE SCALE GENOMIC DNA]</scope>
</reference>
<dbReference type="Proteomes" id="UP000042997">
    <property type="component" value="Unassembled WGS sequence"/>
</dbReference>
<dbReference type="eggNOG" id="ENOG503274R">
    <property type="taxonomic scope" value="Bacteria"/>
</dbReference>
<sequence length="148" mass="16266">MSHVRVVRAVAFVTAGYLVVLALWLGLFVGSSPEGTVPYQIMFLLAAYGSALGIAMILAGRPSRADRRLARRGLEGWATITSARHLGHTVDNGELTELDLDLTVPGSEPYHGRVLYEVAREDLDRFEPGRVVGIRVDPRDRDRIVLCP</sequence>
<proteinExistence type="predicted"/>
<dbReference type="GeneID" id="66837374"/>
<dbReference type="RefSeq" id="WP_017680740.1">
    <property type="nucleotide sequence ID" value="NZ_CP023714.1"/>
</dbReference>
<dbReference type="EMBL" id="CCSD01000043">
    <property type="protein sequence ID" value="CDZ87603.1"/>
    <property type="molecule type" value="Genomic_DNA"/>
</dbReference>
<protein>
    <submittedName>
        <fullName evidence="1">Uncharacterized protein</fullName>
    </submittedName>
</protein>
<gene>
    <name evidence="1" type="ORF">RHRU231_330060</name>
</gene>